<name>A0A4R7TDJ2_9ACTN</name>
<dbReference type="Proteomes" id="UP000295151">
    <property type="component" value="Unassembled WGS sequence"/>
</dbReference>
<dbReference type="EMBL" id="SOCE01000001">
    <property type="protein sequence ID" value="TDU89566.1"/>
    <property type="molecule type" value="Genomic_DNA"/>
</dbReference>
<dbReference type="AlphaFoldDB" id="A0A4R7TDJ2"/>
<gene>
    <name evidence="1" type="ORF">EV138_3137</name>
</gene>
<proteinExistence type="predicted"/>
<keyword evidence="2" id="KW-1185">Reference proteome</keyword>
<sequence length="236" mass="23268">MECGRVAWVTCAPGGGPLSGRGGTYGGVVLWAARLGGVWGGGGRGGGLSIRGMGLEELLGGRDLGDVKKAVGFVMENSDDFEKVLKLVRGLPDDALGFIGRLPELMKAIGSGLADAGEQAGKAASALVGDDGEGGARRALSGSAETMNAAKDKLKDAAGMLAGLAGELDKIPGIGDAAAKRLNDGSGQIGGVATEIESLAGNLNDLSGILSSVGEALSGLGSKLTESGGSVKTLMS</sequence>
<evidence type="ECO:0008006" key="3">
    <source>
        <dbReference type="Google" id="ProtNLM"/>
    </source>
</evidence>
<evidence type="ECO:0000313" key="2">
    <source>
        <dbReference type="Proteomes" id="UP000295151"/>
    </source>
</evidence>
<accession>A0A4R7TDJ2</accession>
<protein>
    <recommendedName>
        <fullName evidence="3">X-X-X-Leu-X-X-Gly heptad repeat protein</fullName>
    </recommendedName>
</protein>
<organism evidence="1 2">
    <name type="scientific">Kribbella voronezhensis</name>
    <dbReference type="NCBI Taxonomy" id="2512212"/>
    <lineage>
        <taxon>Bacteria</taxon>
        <taxon>Bacillati</taxon>
        <taxon>Actinomycetota</taxon>
        <taxon>Actinomycetes</taxon>
        <taxon>Propionibacteriales</taxon>
        <taxon>Kribbellaceae</taxon>
        <taxon>Kribbella</taxon>
    </lineage>
</organism>
<evidence type="ECO:0000313" key="1">
    <source>
        <dbReference type="EMBL" id="TDU89566.1"/>
    </source>
</evidence>
<comment type="caution">
    <text evidence="1">The sequence shown here is derived from an EMBL/GenBank/DDBJ whole genome shotgun (WGS) entry which is preliminary data.</text>
</comment>
<reference evidence="1 2" key="1">
    <citation type="submission" date="2019-03" db="EMBL/GenBank/DDBJ databases">
        <title>Genomic Encyclopedia of Type Strains, Phase III (KMG-III): the genomes of soil and plant-associated and newly described type strains.</title>
        <authorList>
            <person name="Whitman W."/>
        </authorList>
    </citation>
    <scope>NUCLEOTIDE SEQUENCE [LARGE SCALE GENOMIC DNA]</scope>
    <source>
        <strain evidence="1 2">VKM Ac-2575</strain>
    </source>
</reference>